<dbReference type="AlphaFoldDB" id="A0A835HXI0"/>
<dbReference type="PANTHER" id="PTHR47451:SF1">
    <property type="entry name" value="ARM REPEAT SUPERFAMILY PROTEIN"/>
    <property type="match status" value="1"/>
</dbReference>
<reference evidence="2 3" key="1">
    <citation type="submission" date="2020-10" db="EMBL/GenBank/DDBJ databases">
        <title>The Coptis chinensis genome and diversification of protoberbering-type alkaloids.</title>
        <authorList>
            <person name="Wang B."/>
            <person name="Shu S."/>
            <person name="Song C."/>
            <person name="Liu Y."/>
        </authorList>
    </citation>
    <scope>NUCLEOTIDE SEQUENCE [LARGE SCALE GENOMIC DNA]</scope>
    <source>
        <strain evidence="2">HL-2020</strain>
        <tissue evidence="2">Leaf</tissue>
    </source>
</reference>
<gene>
    <name evidence="2" type="ORF">IFM89_014104</name>
</gene>
<protein>
    <recommendedName>
        <fullName evidence="4">ARM repeat superfamily protein</fullName>
    </recommendedName>
</protein>
<dbReference type="OrthoDB" id="409644at2759"/>
<evidence type="ECO:0000256" key="1">
    <source>
        <dbReference type="PROSITE-ProRule" id="PRU00259"/>
    </source>
</evidence>
<comment type="caution">
    <text evidence="2">The sequence shown here is derived from an EMBL/GenBank/DDBJ whole genome shotgun (WGS) entry which is preliminary data.</text>
</comment>
<dbReference type="SMART" id="SM00185">
    <property type="entry name" value="ARM"/>
    <property type="match status" value="5"/>
</dbReference>
<feature type="repeat" description="ARM" evidence="1">
    <location>
        <begin position="511"/>
        <end position="553"/>
    </location>
</feature>
<proteinExistence type="predicted"/>
<keyword evidence="3" id="KW-1185">Reference proteome</keyword>
<dbReference type="InterPro" id="IPR011989">
    <property type="entry name" value="ARM-like"/>
</dbReference>
<dbReference type="SUPFAM" id="SSF48371">
    <property type="entry name" value="ARM repeat"/>
    <property type="match status" value="2"/>
</dbReference>
<organism evidence="2 3">
    <name type="scientific">Coptis chinensis</name>
    <dbReference type="NCBI Taxonomy" id="261450"/>
    <lineage>
        <taxon>Eukaryota</taxon>
        <taxon>Viridiplantae</taxon>
        <taxon>Streptophyta</taxon>
        <taxon>Embryophyta</taxon>
        <taxon>Tracheophyta</taxon>
        <taxon>Spermatophyta</taxon>
        <taxon>Magnoliopsida</taxon>
        <taxon>Ranunculales</taxon>
        <taxon>Ranunculaceae</taxon>
        <taxon>Coptidoideae</taxon>
        <taxon>Coptis</taxon>
    </lineage>
</organism>
<dbReference type="Proteomes" id="UP000631114">
    <property type="component" value="Unassembled WGS sequence"/>
</dbReference>
<accession>A0A835HXI0</accession>
<evidence type="ECO:0000313" key="3">
    <source>
        <dbReference type="Proteomes" id="UP000631114"/>
    </source>
</evidence>
<dbReference type="PROSITE" id="PS50176">
    <property type="entry name" value="ARM_REPEAT"/>
    <property type="match status" value="1"/>
</dbReference>
<dbReference type="InterPro" id="IPR000225">
    <property type="entry name" value="Armadillo"/>
</dbReference>
<dbReference type="InterPro" id="IPR016024">
    <property type="entry name" value="ARM-type_fold"/>
</dbReference>
<dbReference type="PANTHER" id="PTHR47451">
    <property type="entry name" value="ARM REPEAT SUPERFAMILY PROTEIN"/>
    <property type="match status" value="1"/>
</dbReference>
<dbReference type="Gene3D" id="1.25.10.10">
    <property type="entry name" value="Leucine-rich Repeat Variant"/>
    <property type="match status" value="3"/>
</dbReference>
<evidence type="ECO:0000313" key="2">
    <source>
        <dbReference type="EMBL" id="KAF9605113.1"/>
    </source>
</evidence>
<sequence length="581" mass="63599">MKVKEAAGGVLANLALSGSNHKILVEFDVIPKLAKFLKVNVEGSKVLRKVAKIVLLELAKDEFYRILVMEEGLVLVPLIGADAYKSLRPVSHSWPSFPDGTELERGSSTPSRYGASELLLGLNIQDKNFDFEEAKIKAIVGRTQQHFLARIGAIEMEEGRKPQPESAMYSVAVAGAVKHLVRLLNHTEENVKLATSHALERLSIRLASLFCLFGLCLLLSLDAAMMFEAEGAVYHLVNTLKCKEIPENLLEKTVNILARILDPGKEMILKFYDGPVNGLAKLLYGTGIASAAKALGENPDDVEGSKATARDYVLDSGVISRFIEIMKTSPNLQRKAASILEYIATIEPCMDELIAVDIESGLVAVFHPRCSNDLENGRERQHQELSSLEAGPTISAASRLLTKLLDSEQFRVSINSSNLTQNLRKVLMSDIPLRNKDWVAACLIKLESSFGSQDPENPINKEVTLFETIPRLIDHIRASFSPEAQESAVVELNTLISTGIVDFTRAVADQGGILPLVEVIEEGSKRAVEAGLAILFNLSMDAENHAAIIATGAVPSLRRIVLSQGPQWMRALRLLRSLPTQ</sequence>
<evidence type="ECO:0008006" key="4">
    <source>
        <dbReference type="Google" id="ProtNLM"/>
    </source>
</evidence>
<name>A0A835HXI0_9MAGN</name>
<dbReference type="EMBL" id="JADFTS010000005">
    <property type="protein sequence ID" value="KAF9605113.1"/>
    <property type="molecule type" value="Genomic_DNA"/>
</dbReference>